<evidence type="ECO:0000313" key="1">
    <source>
        <dbReference type="EMBL" id="TWV98659.1"/>
    </source>
</evidence>
<protein>
    <submittedName>
        <fullName evidence="1">Uncharacterized protein</fullName>
    </submittedName>
</protein>
<dbReference type="AlphaFoldDB" id="A0A5C6LQA8"/>
<dbReference type="OrthoDB" id="9966072at2"/>
<reference evidence="1 2" key="1">
    <citation type="submission" date="2019-08" db="EMBL/GenBank/DDBJ databases">
        <title>Whole genome sequencing of chitin degrading bacteria Chitinophaga pinensis YS16.</title>
        <authorList>
            <person name="Singh R.P."/>
            <person name="Manchanda G."/>
            <person name="Maurya I.K."/>
            <person name="Joshi N.K."/>
            <person name="Srivastava A.K."/>
        </authorList>
    </citation>
    <scope>NUCLEOTIDE SEQUENCE [LARGE SCALE GENOMIC DNA]</scope>
    <source>
        <strain evidence="1 2">YS-16</strain>
    </source>
</reference>
<accession>A0A5C6LQA8</accession>
<dbReference type="Proteomes" id="UP000318815">
    <property type="component" value="Unassembled WGS sequence"/>
</dbReference>
<sequence>MMKEVYTCAAHDESIIMIYEQDPLFDAVSDILEDTSGIEKERFGTSDIMLSGEQISLMKIPLEELIKESLRYMNLSEKLISN</sequence>
<dbReference type="EMBL" id="VOHS01000025">
    <property type="protein sequence ID" value="TWV98659.1"/>
    <property type="molecule type" value="Genomic_DNA"/>
</dbReference>
<evidence type="ECO:0000313" key="2">
    <source>
        <dbReference type="Proteomes" id="UP000318815"/>
    </source>
</evidence>
<keyword evidence="2" id="KW-1185">Reference proteome</keyword>
<proteinExistence type="predicted"/>
<comment type="caution">
    <text evidence="1">The sequence shown here is derived from an EMBL/GenBank/DDBJ whole genome shotgun (WGS) entry which is preliminary data.</text>
</comment>
<organism evidence="1 2">
    <name type="scientific">Chitinophaga pinensis</name>
    <dbReference type="NCBI Taxonomy" id="79329"/>
    <lineage>
        <taxon>Bacteria</taxon>
        <taxon>Pseudomonadati</taxon>
        <taxon>Bacteroidota</taxon>
        <taxon>Chitinophagia</taxon>
        <taxon>Chitinophagales</taxon>
        <taxon>Chitinophagaceae</taxon>
        <taxon>Chitinophaga</taxon>
    </lineage>
</organism>
<name>A0A5C6LQA8_9BACT</name>
<dbReference type="RefSeq" id="WP_146306828.1">
    <property type="nucleotide sequence ID" value="NZ_VOHS01000025.1"/>
</dbReference>
<gene>
    <name evidence="1" type="ORF">FEF09_20470</name>
</gene>